<dbReference type="AlphaFoldDB" id="A0A1U7N279"/>
<proteinExistence type="predicted"/>
<accession>A0A1U7N279</accession>
<dbReference type="RefSeq" id="WP_075899946.1">
    <property type="nucleotide sequence ID" value="NZ_MKZS01000001.1"/>
</dbReference>
<dbReference type="EMBL" id="MKZS01000001">
    <property type="protein sequence ID" value="OLT60053.1"/>
    <property type="molecule type" value="Genomic_DNA"/>
</dbReference>
<gene>
    <name evidence="1" type="ORF">BJP37_14480</name>
</gene>
<evidence type="ECO:0000313" key="1">
    <source>
        <dbReference type="EMBL" id="OLT60053.1"/>
    </source>
</evidence>
<comment type="caution">
    <text evidence="1">The sequence shown here is derived from an EMBL/GenBank/DDBJ whole genome shotgun (WGS) entry which is preliminary data.</text>
</comment>
<sequence>MEKRGKTTSITNRFPHFYDGANVESLLYQFIDVFGVLLEQGETDLLAVMRSHHVDTADNEGSQGFIANKKGDLDQLFALYLEALGGTSQLVQVSHQFSPGSIKNVSNLAKKLHEGRDELSQYLRSQLDHDTKSLLERYQVSQAQFNLESFRDLPGLAIKLLVATVATDQLSHYLKIHLPPETLELLNHYDGFPPLPDPLQQGLVQTLNQQLLNPSLYRKNKPYFQTLTLGKAAQPLLAQQPIGEDRQRLNRLLLEAAYPDYISPSPIPTLAEVEQGLINGLNRCLEDPSLYQKTYQDTDQPRPETPPQGNDLIIQNRQLLEAAYPNEIAKSYAPYRERLKGLIQILRQGAATKQGIIDLVAANLGILGDSPAAQAAKETIEIKEFMPRLTQLHPHNQPEHSYVLRLGAEFEVYNPNPQPEKIEIFLAVQPSLPVVLYNLRVVRCDTEESVTYQGEARASDVLSFRENTVEVNGKPYATEGTPQLPTQTSRWRLEAQLAEGVPLARFDQQRFGETTFALSQPAVSLEMRFYKLTPGVFEVKIPWDIPGFTDKFQQAGDHPRHQIAGIIDKVKAAGVLGMITYEKRFQETHEMVARLGVERSPFLEEHLAEDTLTISSIQVPYPEGVVHEMSDNLLTCGVFDYTGFDSGNGFG</sequence>
<name>A0A1U7N279_9CYAN</name>
<protein>
    <submittedName>
        <fullName evidence="1">Uncharacterized protein</fullName>
    </submittedName>
</protein>
<organism evidence="1 2">
    <name type="scientific">Moorena bouillonii PNG</name>
    <dbReference type="NCBI Taxonomy" id="568701"/>
    <lineage>
        <taxon>Bacteria</taxon>
        <taxon>Bacillati</taxon>
        <taxon>Cyanobacteriota</taxon>
        <taxon>Cyanophyceae</taxon>
        <taxon>Coleofasciculales</taxon>
        <taxon>Coleofasciculaceae</taxon>
        <taxon>Moorena</taxon>
    </lineage>
</organism>
<evidence type="ECO:0000313" key="2">
    <source>
        <dbReference type="Proteomes" id="UP000186657"/>
    </source>
</evidence>
<keyword evidence="2" id="KW-1185">Reference proteome</keyword>
<reference evidence="1 2" key="1">
    <citation type="submission" date="2016-10" db="EMBL/GenBank/DDBJ databases">
        <title>Comparative genomics uncovers the prolific and rare metabolic potential of the cyanobacterial genus Moorea.</title>
        <authorList>
            <person name="Leao T."/>
            <person name="Castelao G."/>
            <person name="Korobeynikov A."/>
            <person name="Monroe E.A."/>
            <person name="Podell S."/>
            <person name="Glukhov E."/>
            <person name="Allen E."/>
            <person name="Gerwick W.H."/>
            <person name="Gerwick L."/>
        </authorList>
    </citation>
    <scope>NUCLEOTIDE SEQUENCE [LARGE SCALE GENOMIC DNA]</scope>
    <source>
        <strain evidence="1 2">PNG5-198</strain>
    </source>
</reference>
<dbReference type="Proteomes" id="UP000186657">
    <property type="component" value="Unassembled WGS sequence"/>
</dbReference>